<dbReference type="AlphaFoldDB" id="A0A381R860"/>
<sequence>MIVLPLMGQKGEIIPLTKHIGFTLDAEENLYYEVFPDIPNFKSAQFFEINNNRIEARITFIDYTQIKVSRKAYNVKQLIRLQNQLNQKPMLTDEIRRSYRENLTYLRTKEILDNIPTGQYVSVKHQNGKWINGTLLSYRNDKLLLQTPFAVRQIPITNMERINYREEIIKRPEWKLRMYGVAAFLGFVVMESWNQQTNPSFGPKWHNRFVGAIFGLIAGAEVYDTSMILLSKKTQFGLTPAELDKLNR</sequence>
<dbReference type="EMBL" id="UINC01001743">
    <property type="protein sequence ID" value="SUZ87862.1"/>
    <property type="molecule type" value="Genomic_DNA"/>
</dbReference>
<organism evidence="1">
    <name type="scientific">marine metagenome</name>
    <dbReference type="NCBI Taxonomy" id="408172"/>
    <lineage>
        <taxon>unclassified sequences</taxon>
        <taxon>metagenomes</taxon>
        <taxon>ecological metagenomes</taxon>
    </lineage>
</organism>
<gene>
    <name evidence="1" type="ORF">METZ01_LOCUS40716</name>
</gene>
<evidence type="ECO:0000313" key="1">
    <source>
        <dbReference type="EMBL" id="SUZ87862.1"/>
    </source>
</evidence>
<name>A0A381R860_9ZZZZ</name>
<proteinExistence type="predicted"/>
<protein>
    <submittedName>
        <fullName evidence="1">Uncharacterized protein</fullName>
    </submittedName>
</protein>
<accession>A0A381R860</accession>
<reference evidence="1" key="1">
    <citation type="submission" date="2018-05" db="EMBL/GenBank/DDBJ databases">
        <authorList>
            <person name="Lanie J.A."/>
            <person name="Ng W.-L."/>
            <person name="Kazmierczak K.M."/>
            <person name="Andrzejewski T.M."/>
            <person name="Davidsen T.M."/>
            <person name="Wayne K.J."/>
            <person name="Tettelin H."/>
            <person name="Glass J.I."/>
            <person name="Rusch D."/>
            <person name="Podicherti R."/>
            <person name="Tsui H.-C.T."/>
            <person name="Winkler M.E."/>
        </authorList>
    </citation>
    <scope>NUCLEOTIDE SEQUENCE</scope>
</reference>